<feature type="transmembrane region" description="Helical" evidence="2">
    <location>
        <begin position="50"/>
        <end position="68"/>
    </location>
</feature>
<dbReference type="InterPro" id="IPR011856">
    <property type="entry name" value="tRNA_endonuc-like_dom_sf"/>
</dbReference>
<dbReference type="Pfam" id="PF04471">
    <property type="entry name" value="Mrr_cat"/>
    <property type="match status" value="1"/>
</dbReference>
<keyword evidence="4" id="KW-0378">Hydrolase</keyword>
<sequence>MTVPARPVHGRDRDRRFDLRTTALFFVLVAIALSGTVFLVRAVAHMAESSPLWVGSLVVVGVGATCLGRSRWRRFSAARCARRAAEVLEEAAERAAASLDTVADDRTVLDGTAVDGDWLDGYGPDSHDVDSGDVDSGDIDTHGVDSDGFERAVADLCVRDACQEVEVVGGAGDLGADVLAVAPDGRRIVIQCKLYGEDNKVGSQDLQRFGGTCFTVHGADVAALVTTSDFTAPALAYAQTCGIVCIDGTELQAWSDGTGPSPWELVATEPDASGENHYGSGEVGDWS</sequence>
<feature type="domain" description="Restriction endonuclease type IV Mrr" evidence="3">
    <location>
        <begin position="144"/>
        <end position="254"/>
    </location>
</feature>
<keyword evidence="4" id="KW-0255">Endonuclease</keyword>
<evidence type="ECO:0000256" key="2">
    <source>
        <dbReference type="SAM" id="Phobius"/>
    </source>
</evidence>
<dbReference type="InterPro" id="IPR052906">
    <property type="entry name" value="Type_IV_Methyl-Rstrct_Enzyme"/>
</dbReference>
<keyword evidence="2" id="KW-0472">Membrane</keyword>
<protein>
    <submittedName>
        <fullName evidence="4">Restriction endonuclease</fullName>
    </submittedName>
</protein>
<gene>
    <name evidence="4" type="ORF">GPA10_11710</name>
</gene>
<keyword evidence="5" id="KW-1185">Reference proteome</keyword>
<keyword evidence="2" id="KW-1133">Transmembrane helix</keyword>
<accession>A0A6L6WX79</accession>
<dbReference type="EMBL" id="WPNZ01000005">
    <property type="protein sequence ID" value="MVO85401.1"/>
    <property type="molecule type" value="Genomic_DNA"/>
</dbReference>
<dbReference type="GO" id="GO:0003677">
    <property type="term" value="F:DNA binding"/>
    <property type="evidence" value="ECO:0007669"/>
    <property type="project" value="InterPro"/>
</dbReference>
<dbReference type="PANTHER" id="PTHR30015:SF6">
    <property type="entry name" value="SLL1429 PROTEIN"/>
    <property type="match status" value="1"/>
</dbReference>
<evidence type="ECO:0000256" key="1">
    <source>
        <dbReference type="SAM" id="MobiDB-lite"/>
    </source>
</evidence>
<proteinExistence type="predicted"/>
<name>A0A6L6WX79_9ACTN</name>
<dbReference type="AlphaFoldDB" id="A0A6L6WX79"/>
<dbReference type="GO" id="GO:0009307">
    <property type="term" value="P:DNA restriction-modification system"/>
    <property type="evidence" value="ECO:0007669"/>
    <property type="project" value="InterPro"/>
</dbReference>
<organism evidence="4 5">
    <name type="scientific">Streptomyces typhae</name>
    <dbReference type="NCBI Taxonomy" id="2681492"/>
    <lineage>
        <taxon>Bacteria</taxon>
        <taxon>Bacillati</taxon>
        <taxon>Actinomycetota</taxon>
        <taxon>Actinomycetes</taxon>
        <taxon>Kitasatosporales</taxon>
        <taxon>Streptomycetaceae</taxon>
        <taxon>Streptomyces</taxon>
    </lineage>
</organism>
<evidence type="ECO:0000313" key="4">
    <source>
        <dbReference type="EMBL" id="MVO85401.1"/>
    </source>
</evidence>
<dbReference type="InterPro" id="IPR007560">
    <property type="entry name" value="Restrct_endonuc_IV_Mrr"/>
</dbReference>
<feature type="transmembrane region" description="Helical" evidence="2">
    <location>
        <begin position="21"/>
        <end position="44"/>
    </location>
</feature>
<dbReference type="GO" id="GO:0015666">
    <property type="term" value="F:restriction endodeoxyribonuclease activity"/>
    <property type="evidence" value="ECO:0007669"/>
    <property type="project" value="TreeGrafter"/>
</dbReference>
<dbReference type="Proteomes" id="UP000483802">
    <property type="component" value="Unassembled WGS sequence"/>
</dbReference>
<dbReference type="SUPFAM" id="SSF52980">
    <property type="entry name" value="Restriction endonuclease-like"/>
    <property type="match status" value="1"/>
</dbReference>
<keyword evidence="4" id="KW-0540">Nuclease</keyword>
<evidence type="ECO:0000259" key="3">
    <source>
        <dbReference type="Pfam" id="PF04471"/>
    </source>
</evidence>
<dbReference type="RefSeq" id="WP_157165436.1">
    <property type="nucleotide sequence ID" value="NZ_WPNZ01000005.1"/>
</dbReference>
<comment type="caution">
    <text evidence="4">The sequence shown here is derived from an EMBL/GenBank/DDBJ whole genome shotgun (WGS) entry which is preliminary data.</text>
</comment>
<dbReference type="Gene3D" id="3.40.1350.10">
    <property type="match status" value="1"/>
</dbReference>
<reference evidence="4 5" key="1">
    <citation type="submission" date="2019-11" db="EMBL/GenBank/DDBJ databases">
        <title>Streptomyces typhae sp. nov., a novel endophytic actinomycete isolated from the root of cattail pollen (Typha angustifolia L.).</title>
        <authorList>
            <person name="Peng C."/>
        </authorList>
    </citation>
    <scope>NUCLEOTIDE SEQUENCE [LARGE SCALE GENOMIC DNA]</scope>
    <source>
        <strain evidence="5">p1417</strain>
    </source>
</reference>
<evidence type="ECO:0000313" key="5">
    <source>
        <dbReference type="Proteomes" id="UP000483802"/>
    </source>
</evidence>
<keyword evidence="2" id="KW-0812">Transmembrane</keyword>
<dbReference type="InterPro" id="IPR011335">
    <property type="entry name" value="Restrct_endonuc-II-like"/>
</dbReference>
<dbReference type="PANTHER" id="PTHR30015">
    <property type="entry name" value="MRR RESTRICTION SYSTEM PROTEIN"/>
    <property type="match status" value="1"/>
</dbReference>
<feature type="region of interest" description="Disordered" evidence="1">
    <location>
        <begin position="257"/>
        <end position="287"/>
    </location>
</feature>